<keyword evidence="1" id="KW-1133">Transmembrane helix</keyword>
<protein>
    <submittedName>
        <fullName evidence="2">Uncharacterized protein</fullName>
    </submittedName>
</protein>
<evidence type="ECO:0000313" key="2">
    <source>
        <dbReference type="EMBL" id="BAL73734.1"/>
    </source>
</evidence>
<feature type="transmembrane region" description="Helical" evidence="1">
    <location>
        <begin position="15"/>
        <end position="33"/>
    </location>
</feature>
<evidence type="ECO:0000256" key="1">
    <source>
        <dbReference type="SAM" id="Phobius"/>
    </source>
</evidence>
<organism evidence="2 3">
    <name type="scientific">Bradyrhizobium cosmicum</name>
    <dbReference type="NCBI Taxonomy" id="1404864"/>
    <lineage>
        <taxon>Bacteria</taxon>
        <taxon>Pseudomonadati</taxon>
        <taxon>Pseudomonadota</taxon>
        <taxon>Alphaproteobacteria</taxon>
        <taxon>Hyphomicrobiales</taxon>
        <taxon>Nitrobacteraceae</taxon>
        <taxon>Bradyrhizobium</taxon>
    </lineage>
</organism>
<sequence length="93" mass="10071">MNALEKNVAVARGEALAASLLASAALQGLFMFVPPQNRKEVLAKINAFVDDTLNHSGPGKGDADDEPSTLMRETARFQVTQHLDAMARMFREG</sequence>
<evidence type="ECO:0000313" key="3">
    <source>
        <dbReference type="Proteomes" id="UP000007886"/>
    </source>
</evidence>
<dbReference type="EMBL" id="AP012279">
    <property type="protein sequence ID" value="BAL73734.1"/>
    <property type="molecule type" value="Genomic_DNA"/>
</dbReference>
<dbReference type="Proteomes" id="UP000007886">
    <property type="component" value="Chromosome"/>
</dbReference>
<dbReference type="AlphaFoldDB" id="A0AAI8QA04"/>
<proteinExistence type="predicted"/>
<gene>
    <name evidence="2" type="ORF">S23_05130</name>
</gene>
<accession>A0AAI8QA04</accession>
<keyword evidence="3" id="KW-1185">Reference proteome</keyword>
<reference evidence="2 3" key="1">
    <citation type="journal article" date="2012" name="Microbes Environ.">
        <title>Complete genome sequence of Bradyrhizobium sp. S23321: insights into symbiosis evolution in soil oligotrophs.</title>
        <authorList>
            <person name="Okubo T."/>
            <person name="Tsukui T."/>
            <person name="Maita H."/>
            <person name="Okamoto S."/>
            <person name="Oshima K."/>
            <person name="Fujisawa T."/>
            <person name="Saito A."/>
            <person name="Futamata H."/>
            <person name="Hattori R."/>
            <person name="Shimomura Y."/>
            <person name="Haruta S."/>
            <person name="Morimoto S."/>
            <person name="Wang Y."/>
            <person name="Sakai Y."/>
            <person name="Hattori M."/>
            <person name="Aizawa S."/>
            <person name="Nagashima K.V.P."/>
            <person name="Masuda S."/>
            <person name="Hattori T."/>
            <person name="Yamashita A."/>
            <person name="Bao Z."/>
            <person name="Hayatsu M."/>
            <person name="Kajiya-Kanegae H."/>
            <person name="Yoshinaga I."/>
            <person name="Sakamoto K."/>
            <person name="Toyota K."/>
            <person name="Nakao M."/>
            <person name="Kohara M."/>
            <person name="Anda M."/>
            <person name="Niwa R."/>
            <person name="Jung-Hwan P."/>
            <person name="Sameshima-Saito R."/>
            <person name="Tokuda S."/>
            <person name="Yamamoto S."/>
            <person name="Yamamoto S."/>
            <person name="Yokoyama T."/>
            <person name="Akutsu T."/>
            <person name="Nakamura Y."/>
            <person name="Nakahira-Yanaka Y."/>
            <person name="Takada Hoshino Y."/>
            <person name="Hirakawa H."/>
            <person name="Mitsui H."/>
            <person name="Terasawa K."/>
            <person name="Itakura M."/>
            <person name="Sato S."/>
            <person name="Ikeda-Ohtsubo W."/>
            <person name="Sakakura N."/>
            <person name="Kaminuma E."/>
            <person name="Minamisawa K."/>
        </authorList>
    </citation>
    <scope>NUCLEOTIDE SEQUENCE [LARGE SCALE GENOMIC DNA]</scope>
    <source>
        <strain evidence="2 3">S23321</strain>
    </source>
</reference>
<keyword evidence="1" id="KW-0472">Membrane</keyword>
<dbReference type="KEGG" id="brs:S23_05130"/>
<keyword evidence="1" id="KW-0812">Transmembrane</keyword>
<dbReference type="RefSeq" id="WP_014439144.1">
    <property type="nucleotide sequence ID" value="NC_017082.1"/>
</dbReference>
<name>A0AAI8QA04_9BRAD</name>